<accession>A0ABD1VEL3</accession>
<evidence type="ECO:0000256" key="1">
    <source>
        <dbReference type="SAM" id="MobiDB-lite"/>
    </source>
</evidence>
<evidence type="ECO:0000313" key="2">
    <source>
        <dbReference type="EMBL" id="KAL2535780.1"/>
    </source>
</evidence>
<reference evidence="3" key="1">
    <citation type="submission" date="2024-07" db="EMBL/GenBank/DDBJ databases">
        <title>Two chromosome-level genome assemblies of Korean endemic species Abeliophyllum distichum and Forsythia ovata (Oleaceae).</title>
        <authorList>
            <person name="Jang H."/>
        </authorList>
    </citation>
    <scope>NUCLEOTIDE SEQUENCE [LARGE SCALE GENOMIC DNA]</scope>
</reference>
<keyword evidence="3" id="KW-1185">Reference proteome</keyword>
<dbReference type="AlphaFoldDB" id="A0ABD1VEL3"/>
<sequence>MDDMTSSLVQSKDVSTESGKAMAQEELSEIVEMSSLEASYDSVETTPTVDFVFAEDMGWDYNHPWLHTTLEDCGFFGDNIIKNMISSNFETHCGNIIADNILRKCQESRGYEALIKWMVPITCNQFITSSKVPKIKEINLRHDNC</sequence>
<dbReference type="Proteomes" id="UP001604277">
    <property type="component" value="Unassembled WGS sequence"/>
</dbReference>
<dbReference type="EMBL" id="JBFOLJ010000005">
    <property type="protein sequence ID" value="KAL2535780.1"/>
    <property type="molecule type" value="Genomic_DNA"/>
</dbReference>
<organism evidence="2 3">
    <name type="scientific">Forsythia ovata</name>
    <dbReference type="NCBI Taxonomy" id="205694"/>
    <lineage>
        <taxon>Eukaryota</taxon>
        <taxon>Viridiplantae</taxon>
        <taxon>Streptophyta</taxon>
        <taxon>Embryophyta</taxon>
        <taxon>Tracheophyta</taxon>
        <taxon>Spermatophyta</taxon>
        <taxon>Magnoliopsida</taxon>
        <taxon>eudicotyledons</taxon>
        <taxon>Gunneridae</taxon>
        <taxon>Pentapetalae</taxon>
        <taxon>asterids</taxon>
        <taxon>lamiids</taxon>
        <taxon>Lamiales</taxon>
        <taxon>Oleaceae</taxon>
        <taxon>Forsythieae</taxon>
        <taxon>Forsythia</taxon>
    </lineage>
</organism>
<name>A0ABD1VEL3_9LAMI</name>
<protein>
    <submittedName>
        <fullName evidence="2">AP2/ERF domain-containing protein</fullName>
    </submittedName>
</protein>
<evidence type="ECO:0000313" key="3">
    <source>
        <dbReference type="Proteomes" id="UP001604277"/>
    </source>
</evidence>
<feature type="compositionally biased region" description="Polar residues" evidence="1">
    <location>
        <begin position="1"/>
        <end position="18"/>
    </location>
</feature>
<proteinExistence type="predicted"/>
<gene>
    <name evidence="2" type="ORF">Fot_17171</name>
</gene>
<comment type="caution">
    <text evidence="2">The sequence shown here is derived from an EMBL/GenBank/DDBJ whole genome shotgun (WGS) entry which is preliminary data.</text>
</comment>
<feature type="region of interest" description="Disordered" evidence="1">
    <location>
        <begin position="1"/>
        <end position="20"/>
    </location>
</feature>